<dbReference type="PANTHER" id="PTHR30294:SF47">
    <property type="entry name" value="INNER MEMBRANE TRANSPORT PERMEASE YHHJ"/>
    <property type="match status" value="1"/>
</dbReference>
<sequence length="393" mass="42574">MISNAPFAQSWQREWQWLRGSPWDMAMIFWLPLGSVFFIWWLFAAQIPFQLPIGVWDQDHSSLSRQITRYLDATPGLRVAAQYSDGREAQAALQAGAVYAVMYLPNELSNNVKSGQPANVVLNVNAQFGTHSGLIERDVKTTIGTLSAGIQMQMRMAHGQPAEQAQASFSPLQSNNTALFNVAGNYQLFLGSVLIPALLHIFAVTAGAYSVGRELRDKILGQWLGTRIDWATCSIALLGKLAPAMLALSLVTGISMWLIAQPGVDSLSALLTVYLSLCLLIFLSLVIGASFSLITGSLRIALSGGAFMTSPAFAFSGTGFPLLAMSSGAYAWAMLLPFTHHALLQVKLLQMQGPVSLAIPALIGFTLASVVFFAVDIALLQRALKRPEKWGAR</sequence>
<evidence type="ECO:0000259" key="7">
    <source>
        <dbReference type="Pfam" id="PF12698"/>
    </source>
</evidence>
<evidence type="ECO:0000256" key="3">
    <source>
        <dbReference type="ARBA" id="ARBA00022692"/>
    </source>
</evidence>
<gene>
    <name evidence="8" type="ORF">O6P33_02510</name>
</gene>
<evidence type="ECO:0000256" key="4">
    <source>
        <dbReference type="ARBA" id="ARBA00022989"/>
    </source>
</evidence>
<evidence type="ECO:0000313" key="9">
    <source>
        <dbReference type="Proteomes" id="UP001212189"/>
    </source>
</evidence>
<dbReference type="Proteomes" id="UP001212189">
    <property type="component" value="Chromosome"/>
</dbReference>
<evidence type="ECO:0000256" key="6">
    <source>
        <dbReference type="SAM" id="Phobius"/>
    </source>
</evidence>
<feature type="transmembrane region" description="Helical" evidence="6">
    <location>
        <begin position="312"/>
        <end position="335"/>
    </location>
</feature>
<feature type="transmembrane region" description="Helical" evidence="6">
    <location>
        <begin position="355"/>
        <end position="380"/>
    </location>
</feature>
<feature type="transmembrane region" description="Helical" evidence="6">
    <location>
        <begin position="188"/>
        <end position="209"/>
    </location>
</feature>
<evidence type="ECO:0000256" key="5">
    <source>
        <dbReference type="ARBA" id="ARBA00023136"/>
    </source>
</evidence>
<dbReference type="Pfam" id="PF12698">
    <property type="entry name" value="ABC2_membrane_3"/>
    <property type="match status" value="1"/>
</dbReference>
<proteinExistence type="predicted"/>
<comment type="subcellular location">
    <subcellularLocation>
        <location evidence="1">Cell membrane</location>
        <topology evidence="1">Multi-pass membrane protein</topology>
    </subcellularLocation>
</comment>
<dbReference type="EMBL" id="CP114976">
    <property type="protein sequence ID" value="WBE25733.1"/>
    <property type="molecule type" value="Genomic_DNA"/>
</dbReference>
<evidence type="ECO:0000256" key="2">
    <source>
        <dbReference type="ARBA" id="ARBA00022475"/>
    </source>
</evidence>
<keyword evidence="3 6" id="KW-0812">Transmembrane</keyword>
<dbReference type="GO" id="GO:0140359">
    <property type="term" value="F:ABC-type transporter activity"/>
    <property type="evidence" value="ECO:0007669"/>
    <property type="project" value="InterPro"/>
</dbReference>
<feature type="transmembrane region" description="Helical" evidence="6">
    <location>
        <begin position="230"/>
        <end position="259"/>
    </location>
</feature>
<name>A0AAE9VPG5_9GAMM</name>
<dbReference type="PANTHER" id="PTHR30294">
    <property type="entry name" value="MEMBRANE COMPONENT OF ABC TRANSPORTER YHHJ-RELATED"/>
    <property type="match status" value="1"/>
</dbReference>
<keyword evidence="5 6" id="KW-0472">Membrane</keyword>
<feature type="transmembrane region" description="Helical" evidence="6">
    <location>
        <begin position="21"/>
        <end position="43"/>
    </location>
</feature>
<feature type="transmembrane region" description="Helical" evidence="6">
    <location>
        <begin position="271"/>
        <end position="291"/>
    </location>
</feature>
<keyword evidence="4 6" id="KW-1133">Transmembrane helix</keyword>
<evidence type="ECO:0000256" key="1">
    <source>
        <dbReference type="ARBA" id="ARBA00004651"/>
    </source>
</evidence>
<dbReference type="RefSeq" id="WP_269818675.1">
    <property type="nucleotide sequence ID" value="NZ_CP114976.1"/>
</dbReference>
<reference evidence="8 9" key="1">
    <citation type="submission" date="2022-12" db="EMBL/GenBank/DDBJ databases">
        <title>Coexistence and Characterization of a Novel Tigecycline Resistance gene tet(X) variant and blaNDM-1 in a Pseudomonas caeni Isolate of Chicken Origin.</title>
        <authorList>
            <person name="Lu X."/>
            <person name="Zhang L."/>
            <person name="Li R."/>
            <person name="Wang Z."/>
        </authorList>
    </citation>
    <scope>NUCLEOTIDE SEQUENCE [LARGE SCALE GENOMIC DNA]</scope>
    <source>
        <strain evidence="8 9">CE14</strain>
    </source>
</reference>
<evidence type="ECO:0000313" key="8">
    <source>
        <dbReference type="EMBL" id="WBE25733.1"/>
    </source>
</evidence>
<dbReference type="InterPro" id="IPR013525">
    <property type="entry name" value="ABC2_TM"/>
</dbReference>
<keyword evidence="9" id="KW-1185">Reference proteome</keyword>
<keyword evidence="2" id="KW-1003">Cell membrane</keyword>
<dbReference type="KEGG" id="dce:O6P33_02510"/>
<organism evidence="8 9">
    <name type="scientific">Denitrificimonas caeni</name>
    <dbReference type="NCBI Taxonomy" id="521720"/>
    <lineage>
        <taxon>Bacteria</taxon>
        <taxon>Pseudomonadati</taxon>
        <taxon>Pseudomonadota</taxon>
        <taxon>Gammaproteobacteria</taxon>
        <taxon>Pseudomonadales</taxon>
        <taxon>Pseudomonadaceae</taxon>
        <taxon>Denitrificimonas</taxon>
    </lineage>
</organism>
<protein>
    <submittedName>
        <fullName evidence="8">ABC transporter permease</fullName>
    </submittedName>
</protein>
<dbReference type="GO" id="GO:0005886">
    <property type="term" value="C:plasma membrane"/>
    <property type="evidence" value="ECO:0007669"/>
    <property type="project" value="UniProtKB-SubCell"/>
</dbReference>
<dbReference type="Gene3D" id="3.40.1710.10">
    <property type="entry name" value="abc type-2 transporter like domain"/>
    <property type="match status" value="1"/>
</dbReference>
<dbReference type="AlphaFoldDB" id="A0AAE9VPG5"/>
<accession>A0AAE9VPG5</accession>
<dbReference type="InterPro" id="IPR051449">
    <property type="entry name" value="ABC-2_transporter_component"/>
</dbReference>
<feature type="domain" description="ABC-2 type transporter transmembrane" evidence="7">
    <location>
        <begin position="26"/>
        <end position="374"/>
    </location>
</feature>